<gene>
    <name evidence="2" type="ORF">A6R68_05682</name>
</gene>
<evidence type="ECO:0000313" key="3">
    <source>
        <dbReference type="Proteomes" id="UP000092124"/>
    </source>
</evidence>
<dbReference type="PANTHER" id="PTHR10132">
    <property type="entry name" value="ALPHA-/EPSILON-SARCOGLYCAN FAMILY MEMBER"/>
    <property type="match status" value="1"/>
</dbReference>
<dbReference type="InterPro" id="IPR048347">
    <property type="entry name" value="Sarcoglycan_C"/>
</dbReference>
<dbReference type="GO" id="GO:0016012">
    <property type="term" value="C:sarcoglycan complex"/>
    <property type="evidence" value="ECO:0007669"/>
    <property type="project" value="InterPro"/>
</dbReference>
<evidence type="ECO:0000313" key="2">
    <source>
        <dbReference type="EMBL" id="OBS65778.1"/>
    </source>
</evidence>
<dbReference type="OrthoDB" id="10019906at2759"/>
<feature type="non-terminal residue" evidence="2">
    <location>
        <position position="52"/>
    </location>
</feature>
<dbReference type="STRING" id="56216.A0A1A6GHM5"/>
<organism evidence="2 3">
    <name type="scientific">Neotoma lepida</name>
    <name type="common">Desert woodrat</name>
    <dbReference type="NCBI Taxonomy" id="56216"/>
    <lineage>
        <taxon>Eukaryota</taxon>
        <taxon>Metazoa</taxon>
        <taxon>Chordata</taxon>
        <taxon>Craniata</taxon>
        <taxon>Vertebrata</taxon>
        <taxon>Euteleostomi</taxon>
        <taxon>Mammalia</taxon>
        <taxon>Eutheria</taxon>
        <taxon>Euarchontoglires</taxon>
        <taxon>Glires</taxon>
        <taxon>Rodentia</taxon>
        <taxon>Myomorpha</taxon>
        <taxon>Muroidea</taxon>
        <taxon>Cricetidae</taxon>
        <taxon>Neotominae</taxon>
        <taxon>Neotoma</taxon>
    </lineage>
</organism>
<dbReference type="Proteomes" id="UP000092124">
    <property type="component" value="Unassembled WGS sequence"/>
</dbReference>
<dbReference type="Pfam" id="PF20989">
    <property type="entry name" value="Sarcoglycan_2_C"/>
    <property type="match status" value="1"/>
</dbReference>
<proteinExistence type="predicted"/>
<feature type="domain" description="Sarcoglycan alpha/epsilon second" evidence="1">
    <location>
        <begin position="1"/>
        <end position="51"/>
    </location>
</feature>
<name>A0A1A6GHM5_NEOLE</name>
<protein>
    <recommendedName>
        <fullName evidence="1">Sarcoglycan alpha/epsilon second domain-containing protein</fullName>
    </recommendedName>
</protein>
<accession>A0A1A6GHM5</accession>
<reference evidence="2 3" key="1">
    <citation type="submission" date="2016-06" db="EMBL/GenBank/DDBJ databases">
        <title>The Draft Genome Sequence and Annotation of the Desert Woodrat Neotoma lepida.</title>
        <authorList>
            <person name="Campbell M."/>
            <person name="Oakeson K.F."/>
            <person name="Yandell M."/>
            <person name="Halpert J.R."/>
            <person name="Dearing D."/>
        </authorList>
    </citation>
    <scope>NUCLEOTIDE SEQUENCE [LARGE SCALE GENOMIC DNA]</scope>
    <source>
        <strain evidence="2">417</strain>
        <tissue evidence="2">Liver</tissue>
    </source>
</reference>
<dbReference type="EMBL" id="LZPO01088919">
    <property type="protein sequence ID" value="OBS65778.1"/>
    <property type="molecule type" value="Genomic_DNA"/>
</dbReference>
<dbReference type="AlphaFoldDB" id="A0A1A6GHM5"/>
<evidence type="ECO:0000259" key="1">
    <source>
        <dbReference type="Pfam" id="PF20989"/>
    </source>
</evidence>
<comment type="caution">
    <text evidence="2">The sequence shown here is derived from an EMBL/GenBank/DDBJ whole genome shotgun (WGS) entry which is preliminary data.</text>
</comment>
<dbReference type="InterPro" id="IPR008908">
    <property type="entry name" value="Sarcoglycan_alpha/epsilon"/>
</dbReference>
<keyword evidence="3" id="KW-1185">Reference proteome</keyword>
<dbReference type="PANTHER" id="PTHR10132:SF17">
    <property type="entry name" value="EPSILON-SARCOGLYCAN"/>
    <property type="match status" value="1"/>
</dbReference>
<sequence length="52" mass="5753">MNVEEMLASEVLGDFLGAVKNVWQPERLNAINITSALDRGGRVPLPINDMKE</sequence>